<keyword evidence="3" id="KW-0443">Lipid metabolism</keyword>
<reference evidence="5" key="1">
    <citation type="submission" date="2022-12" db="EMBL/GenBank/DDBJ databases">
        <title>Draft genome assemblies for two species of Escallonia (Escalloniales).</title>
        <authorList>
            <person name="Chanderbali A."/>
            <person name="Dervinis C."/>
            <person name="Anghel I."/>
            <person name="Soltis D."/>
            <person name="Soltis P."/>
            <person name="Zapata F."/>
        </authorList>
    </citation>
    <scope>NUCLEOTIDE SEQUENCE</scope>
    <source>
        <strain evidence="5">UCBG92.1500</strain>
        <tissue evidence="5">Leaf</tissue>
    </source>
</reference>
<name>A0AA88QL35_9ASTE</name>
<evidence type="ECO:0008006" key="7">
    <source>
        <dbReference type="Google" id="ProtNLM"/>
    </source>
</evidence>
<dbReference type="AlphaFoldDB" id="A0AA88QL35"/>
<dbReference type="GO" id="GO:0016788">
    <property type="term" value="F:hydrolase activity, acting on ester bonds"/>
    <property type="evidence" value="ECO:0007669"/>
    <property type="project" value="InterPro"/>
</dbReference>
<comment type="caution">
    <text evidence="5">The sequence shown here is derived from an EMBL/GenBank/DDBJ whole genome shotgun (WGS) entry which is preliminary data.</text>
</comment>
<keyword evidence="2" id="KW-0378">Hydrolase</keyword>
<evidence type="ECO:0000313" key="6">
    <source>
        <dbReference type="Proteomes" id="UP001187471"/>
    </source>
</evidence>
<sequence>MTSKEMAALLMGVMIIVATCNVGIAEGFATASSSSVSAMYVLGDSTVDCGDNTLFYPLLRHNLSLLPCNGSDTTLLPHLFAKKLGLPYASPFYSQNGSIQGFLSGVNFGAAEATIMSPSSPNHQSLNQQLRQAFDTLQLLQLQLGKENAYHFIQSSLFYLSFGKDDYIDLFLQNSSSIYLKRNGSKFAHILVGQMMNAIRNLYNAGAKKIVCVGVLPLGCTPRASWEMYNSSTGDDRRGCVDDINRHVLEFNTMLEQDIVQFNVELPDAHIVFCDVYRAIMEFIINPYVYGFEDVRSACCGLGRYGGMNGCISVDMACPQPSAHVWWDLYNPTPAVNSLLADSAWNGQPWPIDHIITTHPRIRIHMHLENQKGVADRLAAACLPKSLFSH</sequence>
<dbReference type="PANTHER" id="PTHR45648:SF7">
    <property type="entry name" value="OS12G0126100 PROTEIN"/>
    <property type="match status" value="1"/>
</dbReference>
<dbReference type="PANTHER" id="PTHR45648">
    <property type="entry name" value="GDSL LIPASE/ACYLHYDROLASE FAMILY PROTEIN (AFU_ORTHOLOGUE AFUA_4G14700)"/>
    <property type="match status" value="1"/>
</dbReference>
<feature type="chain" id="PRO_5041740096" description="GDSL esterase/lipase" evidence="4">
    <location>
        <begin position="26"/>
        <end position="390"/>
    </location>
</feature>
<dbReference type="EMBL" id="JAVXUO010002543">
    <property type="protein sequence ID" value="KAK2971913.1"/>
    <property type="molecule type" value="Genomic_DNA"/>
</dbReference>
<dbReference type="InterPro" id="IPR036514">
    <property type="entry name" value="SGNH_hydro_sf"/>
</dbReference>
<dbReference type="InterPro" id="IPR001087">
    <property type="entry name" value="GDSL"/>
</dbReference>
<evidence type="ECO:0000256" key="1">
    <source>
        <dbReference type="ARBA" id="ARBA00008668"/>
    </source>
</evidence>
<dbReference type="InterPro" id="IPR051058">
    <property type="entry name" value="GDSL_Est/Lipase"/>
</dbReference>
<keyword evidence="3" id="KW-0442">Lipid degradation</keyword>
<comment type="similarity">
    <text evidence="1">Belongs to the 'GDSL' lipolytic enzyme family.</text>
</comment>
<evidence type="ECO:0000313" key="5">
    <source>
        <dbReference type="EMBL" id="KAK2971913.1"/>
    </source>
</evidence>
<dbReference type="GO" id="GO:0016042">
    <property type="term" value="P:lipid catabolic process"/>
    <property type="evidence" value="ECO:0007669"/>
    <property type="project" value="UniProtKB-KW"/>
</dbReference>
<evidence type="ECO:0000256" key="2">
    <source>
        <dbReference type="ARBA" id="ARBA00022801"/>
    </source>
</evidence>
<keyword evidence="6" id="KW-1185">Reference proteome</keyword>
<dbReference type="Gene3D" id="3.40.50.1110">
    <property type="entry name" value="SGNH hydrolase"/>
    <property type="match status" value="1"/>
</dbReference>
<feature type="signal peptide" evidence="4">
    <location>
        <begin position="1"/>
        <end position="25"/>
    </location>
</feature>
<dbReference type="Pfam" id="PF00657">
    <property type="entry name" value="Lipase_GDSL"/>
    <property type="match status" value="1"/>
</dbReference>
<accession>A0AA88QL35</accession>
<dbReference type="Proteomes" id="UP001187471">
    <property type="component" value="Unassembled WGS sequence"/>
</dbReference>
<gene>
    <name evidence="5" type="ORF">RJ640_011694</name>
</gene>
<proteinExistence type="inferred from homology"/>
<evidence type="ECO:0000256" key="4">
    <source>
        <dbReference type="SAM" id="SignalP"/>
    </source>
</evidence>
<organism evidence="5 6">
    <name type="scientific">Escallonia rubra</name>
    <dbReference type="NCBI Taxonomy" id="112253"/>
    <lineage>
        <taxon>Eukaryota</taxon>
        <taxon>Viridiplantae</taxon>
        <taxon>Streptophyta</taxon>
        <taxon>Embryophyta</taxon>
        <taxon>Tracheophyta</taxon>
        <taxon>Spermatophyta</taxon>
        <taxon>Magnoliopsida</taxon>
        <taxon>eudicotyledons</taxon>
        <taxon>Gunneridae</taxon>
        <taxon>Pentapetalae</taxon>
        <taxon>asterids</taxon>
        <taxon>campanulids</taxon>
        <taxon>Escalloniales</taxon>
        <taxon>Escalloniaceae</taxon>
        <taxon>Escallonia</taxon>
    </lineage>
</organism>
<evidence type="ECO:0000256" key="3">
    <source>
        <dbReference type="ARBA" id="ARBA00022963"/>
    </source>
</evidence>
<protein>
    <recommendedName>
        <fullName evidence="7">GDSL esterase/lipase</fullName>
    </recommendedName>
</protein>
<keyword evidence="4" id="KW-0732">Signal</keyword>